<protein>
    <submittedName>
        <fullName evidence="2">Uncharacterized protein</fullName>
    </submittedName>
</protein>
<evidence type="ECO:0000313" key="3">
    <source>
        <dbReference type="Proteomes" id="UP000011866"/>
    </source>
</evidence>
<gene>
    <name evidence="2" type="ORF">TOL_0472</name>
</gene>
<organism evidence="2 3">
    <name type="scientific">Thalassolituus oleivorans MIL-1</name>
    <dbReference type="NCBI Taxonomy" id="1298593"/>
    <lineage>
        <taxon>Bacteria</taxon>
        <taxon>Pseudomonadati</taxon>
        <taxon>Pseudomonadota</taxon>
        <taxon>Gammaproteobacteria</taxon>
        <taxon>Oceanospirillales</taxon>
        <taxon>Oceanospirillaceae</taxon>
        <taxon>Thalassolituus</taxon>
    </lineage>
</organism>
<feature type="transmembrane region" description="Helical" evidence="1">
    <location>
        <begin position="20"/>
        <end position="43"/>
    </location>
</feature>
<dbReference type="AlphaFoldDB" id="M5DNA0"/>
<evidence type="ECO:0000256" key="1">
    <source>
        <dbReference type="SAM" id="Phobius"/>
    </source>
</evidence>
<dbReference type="Proteomes" id="UP000011866">
    <property type="component" value="Chromosome"/>
</dbReference>
<keyword evidence="1" id="KW-0472">Membrane</keyword>
<accession>M5DNA0</accession>
<name>M5DNA0_9GAMM</name>
<dbReference type="EMBL" id="HF680312">
    <property type="protein sequence ID" value="CCU70911.1"/>
    <property type="molecule type" value="Genomic_DNA"/>
</dbReference>
<dbReference type="KEGG" id="tol:TOL_0472"/>
<dbReference type="HOGENOM" id="CLU_2620868_0_0_6"/>
<evidence type="ECO:0000313" key="2">
    <source>
        <dbReference type="EMBL" id="CCU70911.1"/>
    </source>
</evidence>
<reference evidence="2 3" key="1">
    <citation type="journal article" date="2013" name="Genome Announc.">
        <title>Genome Sequence of Thalassolituus oleivorans MIL-1 (DSM 14913T).</title>
        <authorList>
            <person name="Golyshin P.N."/>
            <person name="Werner J."/>
            <person name="Chernikova T.N."/>
            <person name="Tran H."/>
            <person name="Ferrer M."/>
            <person name="Yakimov M.M."/>
            <person name="Teeling H."/>
            <person name="Golyshina O.V."/>
        </authorList>
    </citation>
    <scope>NUCLEOTIDE SEQUENCE [LARGE SCALE GENOMIC DNA]</scope>
    <source>
        <strain evidence="2 3">MIL-1</strain>
    </source>
</reference>
<keyword evidence="1" id="KW-0812">Transmembrane</keyword>
<sequence>MWLPINLIDRFVEVIHIMPLFVFLALVALAGYPVQILVVNAFGNVDSENPAVRRQFRPDASGSRSLGICESLFPVAVL</sequence>
<proteinExistence type="predicted"/>
<keyword evidence="1" id="KW-1133">Transmembrane helix</keyword>
<keyword evidence="3" id="KW-1185">Reference proteome</keyword>